<evidence type="ECO:0000313" key="1">
    <source>
        <dbReference type="EMBL" id="SVD18815.1"/>
    </source>
</evidence>
<feature type="non-terminal residue" evidence="1">
    <location>
        <position position="43"/>
    </location>
</feature>
<protein>
    <submittedName>
        <fullName evidence="1">Uncharacterized protein</fullName>
    </submittedName>
</protein>
<sequence length="43" mass="5042">QPGGWKPAHRAANEIRYFHHRCLPRLGKHKADSYRGRRDAAFL</sequence>
<dbReference type="EMBL" id="UINC01134957">
    <property type="protein sequence ID" value="SVD18815.1"/>
    <property type="molecule type" value="Genomic_DNA"/>
</dbReference>
<accession>A0A382TAI4</accession>
<organism evidence="1">
    <name type="scientific">marine metagenome</name>
    <dbReference type="NCBI Taxonomy" id="408172"/>
    <lineage>
        <taxon>unclassified sequences</taxon>
        <taxon>metagenomes</taxon>
        <taxon>ecological metagenomes</taxon>
    </lineage>
</organism>
<feature type="non-terminal residue" evidence="1">
    <location>
        <position position="1"/>
    </location>
</feature>
<name>A0A382TAI4_9ZZZZ</name>
<dbReference type="AlphaFoldDB" id="A0A382TAI4"/>
<gene>
    <name evidence="1" type="ORF">METZ01_LOCUS371669</name>
</gene>
<proteinExistence type="predicted"/>
<reference evidence="1" key="1">
    <citation type="submission" date="2018-05" db="EMBL/GenBank/DDBJ databases">
        <authorList>
            <person name="Lanie J.A."/>
            <person name="Ng W.-L."/>
            <person name="Kazmierczak K.M."/>
            <person name="Andrzejewski T.M."/>
            <person name="Davidsen T.M."/>
            <person name="Wayne K.J."/>
            <person name="Tettelin H."/>
            <person name="Glass J.I."/>
            <person name="Rusch D."/>
            <person name="Podicherti R."/>
            <person name="Tsui H.-C.T."/>
            <person name="Winkler M.E."/>
        </authorList>
    </citation>
    <scope>NUCLEOTIDE SEQUENCE</scope>
</reference>